<dbReference type="HOGENOM" id="CLU_3148751_0_0_11"/>
<evidence type="ECO:0000313" key="2">
    <source>
        <dbReference type="Proteomes" id="UP000009235"/>
    </source>
</evidence>
<dbReference type="KEGG" id="asd:AS9A_1686"/>
<accession>F6EKJ9</accession>
<evidence type="ECO:0000313" key="1">
    <source>
        <dbReference type="EMBL" id="AEF40135.1"/>
    </source>
</evidence>
<sequence length="48" mass="5322">MTDVPISGSMSLKWTYGQGCVTHAMTTRVERIVCAWCVSESWLAWVSG</sequence>
<dbReference type="Proteomes" id="UP000009235">
    <property type="component" value="Chromosome"/>
</dbReference>
<protein>
    <submittedName>
        <fullName evidence="1">Uncharacterized protein</fullName>
    </submittedName>
</protein>
<keyword evidence="2" id="KW-1185">Reference proteome</keyword>
<proteinExistence type="predicted"/>
<name>F6EKJ9_HOYSD</name>
<dbReference type="AlphaFoldDB" id="F6EKJ9"/>
<dbReference type="EMBL" id="CP002786">
    <property type="protein sequence ID" value="AEF40135.1"/>
    <property type="molecule type" value="Genomic_DNA"/>
</dbReference>
<gene>
    <name evidence="1" type="ordered locus">AS9A_1686</name>
</gene>
<reference evidence="1 2" key="1">
    <citation type="journal article" date="2011" name="J. Bacteriol.">
        <title>Complete genome sequence of Amycolicicoccus subflavus DQS3-9A1T, an actinomycete isolated from crude oil-polluted soil.</title>
        <authorList>
            <person name="Cai M."/>
            <person name="Chen W.M."/>
            <person name="Nie Y."/>
            <person name="Chi C.Q."/>
            <person name="Wang Y.N."/>
            <person name="Tang Y.Q."/>
            <person name="Li G.Y."/>
            <person name="Wu X.L."/>
        </authorList>
    </citation>
    <scope>NUCLEOTIDE SEQUENCE [LARGE SCALE GENOMIC DNA]</scope>
    <source>
        <strain evidence="2">DSM 45089 / DQS3-9A1</strain>
    </source>
</reference>
<organism evidence="1 2">
    <name type="scientific">Hoyosella subflava (strain DSM 45089 / JCM 17490 / NBRC 109087 / DQS3-9A1)</name>
    <name type="common">Amycolicicoccus subflavus</name>
    <dbReference type="NCBI Taxonomy" id="443218"/>
    <lineage>
        <taxon>Bacteria</taxon>
        <taxon>Bacillati</taxon>
        <taxon>Actinomycetota</taxon>
        <taxon>Actinomycetes</taxon>
        <taxon>Mycobacteriales</taxon>
        <taxon>Hoyosellaceae</taxon>
        <taxon>Hoyosella</taxon>
    </lineage>
</organism>